<dbReference type="Proteomes" id="UP000799770">
    <property type="component" value="Unassembled WGS sequence"/>
</dbReference>
<sequence length="54" mass="6322">MFSWSECLVIPYNLTQMRNFYHQQGRSIVSVYPQENVFSAPPHRLKGYRCCAPA</sequence>
<organism evidence="1 2">
    <name type="scientific">Lophiotrema nucula</name>
    <dbReference type="NCBI Taxonomy" id="690887"/>
    <lineage>
        <taxon>Eukaryota</taxon>
        <taxon>Fungi</taxon>
        <taxon>Dikarya</taxon>
        <taxon>Ascomycota</taxon>
        <taxon>Pezizomycotina</taxon>
        <taxon>Dothideomycetes</taxon>
        <taxon>Pleosporomycetidae</taxon>
        <taxon>Pleosporales</taxon>
        <taxon>Lophiotremataceae</taxon>
        <taxon>Lophiotrema</taxon>
    </lineage>
</organism>
<name>A0A6A5ZH75_9PLEO</name>
<reference evidence="1" key="1">
    <citation type="journal article" date="2020" name="Stud. Mycol.">
        <title>101 Dothideomycetes genomes: a test case for predicting lifestyles and emergence of pathogens.</title>
        <authorList>
            <person name="Haridas S."/>
            <person name="Albert R."/>
            <person name="Binder M."/>
            <person name="Bloem J."/>
            <person name="Labutti K."/>
            <person name="Salamov A."/>
            <person name="Andreopoulos B."/>
            <person name="Baker S."/>
            <person name="Barry K."/>
            <person name="Bills G."/>
            <person name="Bluhm B."/>
            <person name="Cannon C."/>
            <person name="Castanera R."/>
            <person name="Culley D."/>
            <person name="Daum C."/>
            <person name="Ezra D."/>
            <person name="Gonzalez J."/>
            <person name="Henrissat B."/>
            <person name="Kuo A."/>
            <person name="Liang C."/>
            <person name="Lipzen A."/>
            <person name="Lutzoni F."/>
            <person name="Magnuson J."/>
            <person name="Mondo S."/>
            <person name="Nolan M."/>
            <person name="Ohm R."/>
            <person name="Pangilinan J."/>
            <person name="Park H.-J."/>
            <person name="Ramirez L."/>
            <person name="Alfaro M."/>
            <person name="Sun H."/>
            <person name="Tritt A."/>
            <person name="Yoshinaga Y."/>
            <person name="Zwiers L.-H."/>
            <person name="Turgeon B."/>
            <person name="Goodwin S."/>
            <person name="Spatafora J."/>
            <person name="Crous P."/>
            <person name="Grigoriev I."/>
        </authorList>
    </citation>
    <scope>NUCLEOTIDE SEQUENCE</scope>
    <source>
        <strain evidence="1">CBS 627.86</strain>
    </source>
</reference>
<accession>A0A6A5ZH75</accession>
<dbReference type="AlphaFoldDB" id="A0A6A5ZH75"/>
<protein>
    <submittedName>
        <fullName evidence="1">Uncharacterized protein</fullName>
    </submittedName>
</protein>
<keyword evidence="2" id="KW-1185">Reference proteome</keyword>
<dbReference type="EMBL" id="ML977316">
    <property type="protein sequence ID" value="KAF2118829.1"/>
    <property type="molecule type" value="Genomic_DNA"/>
</dbReference>
<evidence type="ECO:0000313" key="2">
    <source>
        <dbReference type="Proteomes" id="UP000799770"/>
    </source>
</evidence>
<gene>
    <name evidence="1" type="ORF">BDV96DRAFT_568515</name>
</gene>
<proteinExistence type="predicted"/>
<evidence type="ECO:0000313" key="1">
    <source>
        <dbReference type="EMBL" id="KAF2118829.1"/>
    </source>
</evidence>